<keyword evidence="6" id="KW-0598">Phosphotransferase system</keyword>
<dbReference type="GO" id="GO:0009401">
    <property type="term" value="P:phosphoenolpyruvate-dependent sugar phosphotransferase system"/>
    <property type="evidence" value="ECO:0007669"/>
    <property type="project" value="UniProtKB-KW"/>
</dbReference>
<keyword evidence="4" id="KW-0762">Sugar transport</keyword>
<evidence type="ECO:0000256" key="1">
    <source>
        <dbReference type="ARBA" id="ARBA00004236"/>
    </source>
</evidence>
<dbReference type="GO" id="GO:0005886">
    <property type="term" value="C:plasma membrane"/>
    <property type="evidence" value="ECO:0007669"/>
    <property type="project" value="UniProtKB-SubCell"/>
</dbReference>
<dbReference type="PANTHER" id="PTHR30009:SF12">
    <property type="entry name" value="PHOSPHOTRANSFERASE IIC COMPONENT GLVC"/>
    <property type="match status" value="1"/>
</dbReference>
<dbReference type="CDD" id="cd00212">
    <property type="entry name" value="PTS_IIB_glc"/>
    <property type="match status" value="1"/>
</dbReference>
<comment type="caution">
    <text evidence="15">The sequence shown here is derived from an EMBL/GenBank/DDBJ whole genome shotgun (WGS) entry which is preliminary data.</text>
</comment>
<keyword evidence="16" id="KW-1185">Reference proteome</keyword>
<evidence type="ECO:0000259" key="13">
    <source>
        <dbReference type="PROSITE" id="PS51098"/>
    </source>
</evidence>
<dbReference type="GO" id="GO:0008982">
    <property type="term" value="F:protein-N(PI)-phosphohistidine-sugar phosphotransferase activity"/>
    <property type="evidence" value="ECO:0007669"/>
    <property type="project" value="InterPro"/>
</dbReference>
<feature type="active site" description="Phosphocysteine intermediate; for EIIB activity" evidence="11">
    <location>
        <position position="172"/>
    </location>
</feature>
<feature type="domain" description="PTS EIIC type-1" evidence="14">
    <location>
        <begin position="1"/>
        <end position="112"/>
    </location>
</feature>
<keyword evidence="7 12" id="KW-0812">Transmembrane</keyword>
<feature type="domain" description="PTS EIIB type-1" evidence="13">
    <location>
        <begin position="150"/>
        <end position="232"/>
    </location>
</feature>
<organism evidence="15 16">
    <name type="scientific">Tetragenococcus muriaticus 3MR10-3</name>
    <dbReference type="NCBI Taxonomy" id="1302648"/>
    <lineage>
        <taxon>Bacteria</taxon>
        <taxon>Bacillati</taxon>
        <taxon>Bacillota</taxon>
        <taxon>Bacilli</taxon>
        <taxon>Lactobacillales</taxon>
        <taxon>Enterococcaceae</taxon>
        <taxon>Tetragenococcus</taxon>
    </lineage>
</organism>
<feature type="transmembrane region" description="Helical" evidence="12">
    <location>
        <begin position="77"/>
        <end position="96"/>
    </location>
</feature>
<feature type="transmembrane region" description="Helical" evidence="12">
    <location>
        <begin position="24"/>
        <end position="40"/>
    </location>
</feature>
<dbReference type="NCBIfam" id="TIGR00826">
    <property type="entry name" value="EIIB_glc"/>
    <property type="match status" value="1"/>
</dbReference>
<dbReference type="SUPFAM" id="SSF55604">
    <property type="entry name" value="Glucose permease domain IIB"/>
    <property type="match status" value="1"/>
</dbReference>
<name>A0A091C5I6_9ENTE</name>
<dbReference type="InterPro" id="IPR050429">
    <property type="entry name" value="PTS_Glucose_EIICBA"/>
</dbReference>
<evidence type="ECO:0000256" key="5">
    <source>
        <dbReference type="ARBA" id="ARBA00022679"/>
    </source>
</evidence>
<evidence type="ECO:0000256" key="7">
    <source>
        <dbReference type="ARBA" id="ARBA00022692"/>
    </source>
</evidence>
<dbReference type="InterPro" id="IPR018113">
    <property type="entry name" value="PTrfase_EIIB_Cys"/>
</dbReference>
<dbReference type="PROSITE" id="PS51103">
    <property type="entry name" value="PTS_EIIC_TYPE_1"/>
    <property type="match status" value="1"/>
</dbReference>
<accession>A0A091C5I6</accession>
<dbReference type="PANTHER" id="PTHR30009">
    <property type="entry name" value="CYTOCHROME C-TYPE SYNTHESIS PROTEIN AND PTS TRANSMEMBRANE COMPONENT"/>
    <property type="match status" value="1"/>
</dbReference>
<evidence type="ECO:0000259" key="14">
    <source>
        <dbReference type="PROSITE" id="PS51103"/>
    </source>
</evidence>
<evidence type="ECO:0000256" key="11">
    <source>
        <dbReference type="PROSITE-ProRule" id="PRU00421"/>
    </source>
</evidence>
<dbReference type="PATRIC" id="fig|1302648.3.peg.1023"/>
<evidence type="ECO:0000256" key="8">
    <source>
        <dbReference type="ARBA" id="ARBA00022777"/>
    </source>
</evidence>
<sequence>MALVIPTALTAILSGITEPFEFTFLFLAPQLFAVHAFFAASMSMIMYALGVSASIGGGFIANFSQFILPMWANHKDAIFIFLGVGLAFSVIYYFFFRWAILRFNIKTPGREDSGEVKMYSKKDYKEKQAAGGNAAVEATSSVRESNNPNAQKAAQFIEGLGGAQNITDVTNCATRLRVSVADEEQVLDDDFFKGGGAHGIVRNGKAFQVIVGLDVPKVREFFEEIVEDENKDYEGDE</sequence>
<protein>
    <submittedName>
        <fullName evidence="15">PTS system maltose and glucose-specific IICB component</fullName>
        <ecNumber evidence="15">2.7.1.69</ecNumber>
    </submittedName>
</protein>
<dbReference type="Gene3D" id="3.30.1360.60">
    <property type="entry name" value="Glucose permease domain IIB"/>
    <property type="match status" value="1"/>
</dbReference>
<evidence type="ECO:0000256" key="2">
    <source>
        <dbReference type="ARBA" id="ARBA00022448"/>
    </source>
</evidence>
<dbReference type="InterPro" id="IPR036878">
    <property type="entry name" value="Glu_permease_IIB"/>
</dbReference>
<dbReference type="Pfam" id="PF00367">
    <property type="entry name" value="PTS_EIIB"/>
    <property type="match status" value="1"/>
</dbReference>
<evidence type="ECO:0000256" key="3">
    <source>
        <dbReference type="ARBA" id="ARBA00022475"/>
    </source>
</evidence>
<dbReference type="PROSITE" id="PS51098">
    <property type="entry name" value="PTS_EIIB_TYPE_1"/>
    <property type="match status" value="1"/>
</dbReference>
<evidence type="ECO:0000256" key="12">
    <source>
        <dbReference type="SAM" id="Phobius"/>
    </source>
</evidence>
<evidence type="ECO:0000256" key="10">
    <source>
        <dbReference type="ARBA" id="ARBA00023136"/>
    </source>
</evidence>
<reference evidence="15 16" key="1">
    <citation type="submission" date="2014-08" db="EMBL/GenBank/DDBJ databases">
        <title>Genome sequence of Tetragenococcus muriaticus.</title>
        <authorList>
            <person name="Chuea-nongthon C."/>
            <person name="Rodtong S."/>
            <person name="Yongsawatdigul J."/>
            <person name="Steele J.L."/>
            <person name="Liu X.-y."/>
            <person name="Speers J."/>
            <person name="Glasner J.D."/>
            <person name="Neeno-Eckwall E.C."/>
        </authorList>
    </citation>
    <scope>NUCLEOTIDE SEQUENCE [LARGE SCALE GENOMIC DNA]</scope>
    <source>
        <strain evidence="15 16">3MR10-3</strain>
    </source>
</reference>
<keyword evidence="5 15" id="KW-0808">Transferase</keyword>
<dbReference type="EMBL" id="JPVT01000101">
    <property type="protein sequence ID" value="KFN91367.1"/>
    <property type="molecule type" value="Genomic_DNA"/>
</dbReference>
<keyword evidence="3" id="KW-1003">Cell membrane</keyword>
<evidence type="ECO:0000256" key="4">
    <source>
        <dbReference type="ARBA" id="ARBA00022597"/>
    </source>
</evidence>
<keyword evidence="2" id="KW-0813">Transport</keyword>
<dbReference type="InterPro" id="IPR001996">
    <property type="entry name" value="PTS_IIB_1"/>
</dbReference>
<dbReference type="EC" id="2.7.1.69" evidence="15"/>
<dbReference type="GO" id="GO:0016301">
    <property type="term" value="F:kinase activity"/>
    <property type="evidence" value="ECO:0007669"/>
    <property type="project" value="UniProtKB-KW"/>
</dbReference>
<evidence type="ECO:0000256" key="6">
    <source>
        <dbReference type="ARBA" id="ARBA00022683"/>
    </source>
</evidence>
<feature type="transmembrane region" description="Helical" evidence="12">
    <location>
        <begin position="47"/>
        <end position="71"/>
    </location>
</feature>
<evidence type="ECO:0000313" key="15">
    <source>
        <dbReference type="EMBL" id="KFN91367.1"/>
    </source>
</evidence>
<dbReference type="GO" id="GO:0090563">
    <property type="term" value="F:protein-phosphocysteine-sugar phosphotransferase activity"/>
    <property type="evidence" value="ECO:0007669"/>
    <property type="project" value="TreeGrafter"/>
</dbReference>
<proteinExistence type="predicted"/>
<evidence type="ECO:0000313" key="16">
    <source>
        <dbReference type="Proteomes" id="UP000029381"/>
    </source>
</evidence>
<keyword evidence="9 12" id="KW-1133">Transmembrane helix</keyword>
<evidence type="ECO:0000256" key="9">
    <source>
        <dbReference type="ARBA" id="ARBA00022989"/>
    </source>
</evidence>
<gene>
    <name evidence="15" type="ORF">TMU3MR103_1054</name>
</gene>
<dbReference type="Proteomes" id="UP000029381">
    <property type="component" value="Unassembled WGS sequence"/>
</dbReference>
<dbReference type="PROSITE" id="PS01035">
    <property type="entry name" value="PTS_EIIB_TYPE_1_CYS"/>
    <property type="match status" value="1"/>
</dbReference>
<keyword evidence="10 12" id="KW-0472">Membrane</keyword>
<dbReference type="InterPro" id="IPR013013">
    <property type="entry name" value="PTS_EIIC_1"/>
</dbReference>
<keyword evidence="8" id="KW-0418">Kinase</keyword>
<dbReference type="AlphaFoldDB" id="A0A091C5I6"/>
<comment type="subcellular location">
    <subcellularLocation>
        <location evidence="1">Cell membrane</location>
    </subcellularLocation>
</comment>